<evidence type="ECO:0000313" key="2">
    <source>
        <dbReference type="Proteomes" id="UP000189545"/>
    </source>
</evidence>
<dbReference type="AlphaFoldDB" id="A0A1S6HTV5"/>
<reference evidence="1 2" key="1">
    <citation type="submission" date="2016-03" db="EMBL/GenBank/DDBJ databases">
        <title>Complete genome sequence of Shewanella psychrophila WP2, a deep sea bacterium isolated from west Pacific sediment.</title>
        <authorList>
            <person name="Xu G."/>
            <person name="Jian H."/>
        </authorList>
    </citation>
    <scope>NUCLEOTIDE SEQUENCE [LARGE SCALE GENOMIC DNA]</scope>
    <source>
        <strain evidence="1 2">WP2</strain>
    </source>
</reference>
<organism evidence="1 2">
    <name type="scientific">Shewanella psychrophila</name>
    <dbReference type="NCBI Taxonomy" id="225848"/>
    <lineage>
        <taxon>Bacteria</taxon>
        <taxon>Pseudomonadati</taxon>
        <taxon>Pseudomonadota</taxon>
        <taxon>Gammaproteobacteria</taxon>
        <taxon>Alteromonadales</taxon>
        <taxon>Shewanellaceae</taxon>
        <taxon>Shewanella</taxon>
    </lineage>
</organism>
<dbReference type="KEGG" id="spsw:Sps_03730"/>
<accession>A0A1S6HTV5</accession>
<dbReference type="Proteomes" id="UP000189545">
    <property type="component" value="Chromosome"/>
</dbReference>
<dbReference type="STRING" id="225848.Sps_03730"/>
<evidence type="ECO:0008006" key="3">
    <source>
        <dbReference type="Google" id="ProtNLM"/>
    </source>
</evidence>
<sequence>MKFWFFSVCRITENDYIRYGLFELAQKGIDVEAIDVGDIMWNEKNDVIKHKYSNNISICHTIKDYKNKLEEISAKDVVLCGAVLTPTLHSMLFSKSKYIGLQTLGAIPRKFNNTHGKLDFIIKKLKRPQIIRKIASKLYGKYIYKHYPYYFVQRAGYLSSNNHPGINQRTEILEAQPFDIYSLLYVKNKPIVNNNYILWIDQAIPFHTDTLKNGYDISRFAVEYYTRMKSIVRSIESKYGFKVIVSLHPRIINDSRYIEIWEGWEVISKDTSQYIPNAKLCITHNSTTIHTVAFFRKPLLIIKDKILTDNGYDLGSCDGFISELSCNEFNSNDHIDKLNLEFEIKDIFYDEYIKKYVSNQPEQKPIIADVIYEYINRVSEH</sequence>
<evidence type="ECO:0000313" key="1">
    <source>
        <dbReference type="EMBL" id="AQS38848.1"/>
    </source>
</evidence>
<proteinExistence type="predicted"/>
<dbReference type="EMBL" id="CP014782">
    <property type="protein sequence ID" value="AQS38848.1"/>
    <property type="molecule type" value="Genomic_DNA"/>
</dbReference>
<keyword evidence="2" id="KW-1185">Reference proteome</keyword>
<gene>
    <name evidence="1" type="ORF">Sps_03730</name>
</gene>
<name>A0A1S6HTV5_9GAMM</name>
<protein>
    <recommendedName>
        <fullName evidence="3">Capsule polysaccharide biosynthesis protein</fullName>
    </recommendedName>
</protein>
<dbReference type="OrthoDB" id="7346858at2"/>
<dbReference type="RefSeq" id="WP_077753826.1">
    <property type="nucleotide sequence ID" value="NZ_CP014782.1"/>
</dbReference>